<keyword evidence="11 16" id="KW-0418">Kinase</keyword>
<comment type="similarity">
    <text evidence="6 16">In the N-terminal section; belongs to the DHNA family.</text>
</comment>
<keyword evidence="14 16" id="KW-0289">Folate biosynthesis</keyword>
<dbReference type="RefSeq" id="XP_003957166.1">
    <property type="nucleotide sequence ID" value="XM_003957117.1"/>
</dbReference>
<dbReference type="InParanoid" id="H2AUI1"/>
<dbReference type="PROSITE" id="PS00794">
    <property type="entry name" value="HPPK"/>
    <property type="match status" value="1"/>
</dbReference>
<reference evidence="18 19" key="1">
    <citation type="journal article" date="2011" name="Proc. Natl. Acad. Sci. U.S.A.">
        <title>Evolutionary erosion of yeast sex chromosomes by mating-type switching accidents.</title>
        <authorList>
            <person name="Gordon J.L."/>
            <person name="Armisen D."/>
            <person name="Proux-Wera E."/>
            <person name="Oheigeartaigh S.S."/>
            <person name="Byrne K.P."/>
            <person name="Wolfe K.H."/>
        </authorList>
    </citation>
    <scope>NUCLEOTIDE SEQUENCE [LARGE SCALE GENOMIC DNA]</scope>
    <source>
        <strain evidence="19">ATCC 22294 / BCRC 22015 / CBS 2517 / CECT 1963 / NBRC 1671 / NRRL Y-8276</strain>
    </source>
</reference>
<dbReference type="InterPro" id="IPR006157">
    <property type="entry name" value="FolB_dom"/>
</dbReference>
<dbReference type="NCBIfam" id="TIGR01498">
    <property type="entry name" value="folK"/>
    <property type="match status" value="1"/>
</dbReference>
<dbReference type="InterPro" id="IPR000489">
    <property type="entry name" value="Pterin-binding_dom"/>
</dbReference>
<dbReference type="eggNOG" id="KOG2544">
    <property type="taxonomic scope" value="Eukaryota"/>
</dbReference>
<dbReference type="GO" id="GO:0046656">
    <property type="term" value="P:folic acid biosynthetic process"/>
    <property type="evidence" value="ECO:0007669"/>
    <property type="project" value="UniProtKB-UniRule"/>
</dbReference>
<keyword evidence="12 16" id="KW-0067">ATP-binding</keyword>
<comment type="pathway">
    <text evidence="5">Cofactor biosynthesis; tetrahydrofolate biosynthesis; 2-amino-4-hydroxy-6-hydroxymethyl-7,8-dihydropteridine diphosphate from 7,8-dihydroneopterin triphosphate: step 4/4.</text>
</comment>
<comment type="catalytic activity">
    <reaction evidence="1">
        <text>(7,8-dihydropterin-6-yl)methyl diphosphate + 4-aminobenzoate = 7,8-dihydropteroate + diphosphate</text>
        <dbReference type="Rhea" id="RHEA:19949"/>
        <dbReference type="ChEBI" id="CHEBI:17836"/>
        <dbReference type="ChEBI" id="CHEBI:17839"/>
        <dbReference type="ChEBI" id="CHEBI:33019"/>
        <dbReference type="ChEBI" id="CHEBI:72950"/>
        <dbReference type="EC" id="2.5.1.15"/>
    </reaction>
</comment>
<evidence type="ECO:0000256" key="3">
    <source>
        <dbReference type="ARBA" id="ARBA00001946"/>
    </source>
</evidence>
<protein>
    <recommendedName>
        <fullName evidence="16">Folic acid synthesis protein fol1</fullName>
    </recommendedName>
</protein>
<dbReference type="SUPFAM" id="SSF55083">
    <property type="entry name" value="6-hydroxymethyl-7,8-dihydropterin pyrophosphokinase, HPPK"/>
    <property type="match status" value="1"/>
</dbReference>
<evidence type="ECO:0000256" key="10">
    <source>
        <dbReference type="ARBA" id="ARBA00022741"/>
    </source>
</evidence>
<evidence type="ECO:0000256" key="7">
    <source>
        <dbReference type="ARBA" id="ARBA00009951"/>
    </source>
</evidence>
<dbReference type="GO" id="GO:0046872">
    <property type="term" value="F:metal ion binding"/>
    <property type="evidence" value="ECO:0007669"/>
    <property type="project" value="UniProtKB-UniRule"/>
</dbReference>
<keyword evidence="9 16" id="KW-0479">Metal-binding</keyword>
<accession>H2AUI1</accession>
<evidence type="ECO:0000256" key="8">
    <source>
        <dbReference type="ARBA" id="ARBA00022679"/>
    </source>
</evidence>
<evidence type="ECO:0000313" key="19">
    <source>
        <dbReference type="Proteomes" id="UP000005220"/>
    </source>
</evidence>
<dbReference type="InterPro" id="IPR011005">
    <property type="entry name" value="Dihydropteroate_synth-like_sf"/>
</dbReference>
<evidence type="ECO:0000256" key="1">
    <source>
        <dbReference type="ARBA" id="ARBA00000012"/>
    </source>
</evidence>
<evidence type="ECO:0000256" key="11">
    <source>
        <dbReference type="ARBA" id="ARBA00022777"/>
    </source>
</evidence>
<dbReference type="InterPro" id="IPR016261">
    <property type="entry name" value="Folic_acid_synth"/>
</dbReference>
<dbReference type="GO" id="GO:0005524">
    <property type="term" value="F:ATP binding"/>
    <property type="evidence" value="ECO:0007669"/>
    <property type="project" value="UniProtKB-UniRule"/>
</dbReference>
<dbReference type="PIRSF" id="PIRSF000741">
    <property type="entry name" value="Folic_acid_synth"/>
    <property type="match status" value="1"/>
</dbReference>
<proteinExistence type="inferred from homology"/>
<dbReference type="Gene3D" id="3.30.1130.10">
    <property type="match status" value="2"/>
</dbReference>
<name>H2AUI1_KAZAF</name>
<evidence type="ECO:0000256" key="15">
    <source>
        <dbReference type="ARBA" id="ARBA00023268"/>
    </source>
</evidence>
<dbReference type="KEGG" id="kaf:KAFR_0D03830"/>
<dbReference type="GO" id="GO:0005740">
    <property type="term" value="C:mitochondrial envelope"/>
    <property type="evidence" value="ECO:0007669"/>
    <property type="project" value="EnsemblFungi"/>
</dbReference>
<dbReference type="GeneID" id="13882276"/>
<evidence type="ECO:0000256" key="5">
    <source>
        <dbReference type="ARBA" id="ARBA00005051"/>
    </source>
</evidence>
<dbReference type="CDD" id="cd00483">
    <property type="entry name" value="HPPK"/>
    <property type="match status" value="1"/>
</dbReference>
<dbReference type="STRING" id="1071382.H2AUI1"/>
<dbReference type="Pfam" id="PF00809">
    <property type="entry name" value="Pterin_bind"/>
    <property type="match status" value="1"/>
</dbReference>
<dbReference type="EMBL" id="HE650824">
    <property type="protein sequence ID" value="CCF58031.1"/>
    <property type="molecule type" value="Genomic_DNA"/>
</dbReference>
<keyword evidence="15" id="KW-0511">Multifunctional enzyme</keyword>
<dbReference type="GO" id="GO:0004156">
    <property type="term" value="F:dihydropteroate synthase activity"/>
    <property type="evidence" value="ECO:0007669"/>
    <property type="project" value="UniProtKB-UniRule"/>
</dbReference>
<evidence type="ECO:0000256" key="4">
    <source>
        <dbReference type="ARBA" id="ARBA00004763"/>
    </source>
</evidence>
<evidence type="ECO:0000256" key="6">
    <source>
        <dbReference type="ARBA" id="ARBA00009640"/>
    </source>
</evidence>
<dbReference type="Gene3D" id="3.30.70.560">
    <property type="entry name" value="7,8-Dihydro-6-hydroxymethylpterin-pyrophosphokinase HPPK"/>
    <property type="match status" value="1"/>
</dbReference>
<dbReference type="FunFam" id="3.20.20.20:FF:000014">
    <property type="entry name" value="Folic acid synthesis protein fol1"/>
    <property type="match status" value="1"/>
</dbReference>
<comment type="similarity">
    <text evidence="7 16">In the C-terminal section; belongs to the DHPS family.</text>
</comment>
<dbReference type="AlphaFoldDB" id="H2AUI1"/>
<dbReference type="Pfam" id="PF01288">
    <property type="entry name" value="HPPK"/>
    <property type="match status" value="1"/>
</dbReference>
<dbReference type="InterPro" id="IPR045031">
    <property type="entry name" value="DHP_synth-like"/>
</dbReference>
<feature type="domain" description="Pterin-binding" evidence="17">
    <location>
        <begin position="475"/>
        <end position="775"/>
    </location>
</feature>
<dbReference type="NCBIfam" id="TIGR01496">
    <property type="entry name" value="DHPS"/>
    <property type="match status" value="1"/>
</dbReference>
<dbReference type="SUPFAM" id="SSF55620">
    <property type="entry name" value="Tetrahydrobiopterin biosynthesis enzymes-like"/>
    <property type="match status" value="2"/>
</dbReference>
<dbReference type="OrthoDB" id="615426at2759"/>
<dbReference type="InterPro" id="IPR043133">
    <property type="entry name" value="GTP-CH-I_C/QueF"/>
</dbReference>
<dbReference type="NCBIfam" id="TIGR00526">
    <property type="entry name" value="folB_dom"/>
    <property type="match status" value="2"/>
</dbReference>
<evidence type="ECO:0000256" key="16">
    <source>
        <dbReference type="PIRNR" id="PIRNR000741"/>
    </source>
</evidence>
<organism evidence="18 19">
    <name type="scientific">Kazachstania africana (strain ATCC 22294 / BCRC 22015 / CBS 2517 / CECT 1963 / NBRC 1671 / NRRL Y-8276)</name>
    <name type="common">Yeast</name>
    <name type="synonym">Kluyveromyces africanus</name>
    <dbReference type="NCBI Taxonomy" id="1071382"/>
    <lineage>
        <taxon>Eukaryota</taxon>
        <taxon>Fungi</taxon>
        <taxon>Dikarya</taxon>
        <taxon>Ascomycota</taxon>
        <taxon>Saccharomycotina</taxon>
        <taxon>Saccharomycetes</taxon>
        <taxon>Saccharomycetales</taxon>
        <taxon>Saccharomycetaceae</taxon>
        <taxon>Kazachstania</taxon>
    </lineage>
</organism>
<evidence type="ECO:0000256" key="13">
    <source>
        <dbReference type="ARBA" id="ARBA00022842"/>
    </source>
</evidence>
<dbReference type="GO" id="GO:0016301">
    <property type="term" value="F:kinase activity"/>
    <property type="evidence" value="ECO:0007669"/>
    <property type="project" value="UniProtKB-UniRule"/>
</dbReference>
<evidence type="ECO:0000256" key="12">
    <source>
        <dbReference type="ARBA" id="ARBA00022840"/>
    </source>
</evidence>
<keyword evidence="10 16" id="KW-0547">Nucleotide-binding</keyword>
<evidence type="ECO:0000313" key="18">
    <source>
        <dbReference type="EMBL" id="CCF58031.1"/>
    </source>
</evidence>
<dbReference type="InterPro" id="IPR000550">
    <property type="entry name" value="Hppk"/>
</dbReference>
<dbReference type="Pfam" id="PF02152">
    <property type="entry name" value="FolB"/>
    <property type="match status" value="2"/>
</dbReference>
<comment type="pathway">
    <text evidence="4">Cofactor biosynthesis; tetrahydrofolate biosynthesis; 7,8-dihydrofolate from 2-amino-4-hydroxy-6-hydroxymethyl-7,8-dihydropteridine diphosphate and 4-aminobenzoate: step 1/2.</text>
</comment>
<dbReference type="GO" id="GO:0004150">
    <property type="term" value="F:dihydroneopterin aldolase activity"/>
    <property type="evidence" value="ECO:0007669"/>
    <property type="project" value="UniProtKB-UniRule"/>
</dbReference>
<keyword evidence="13 16" id="KW-0460">Magnesium</keyword>
<comment type="cofactor">
    <cofactor evidence="3 16">
        <name>Mg(2+)</name>
        <dbReference type="ChEBI" id="CHEBI:18420"/>
    </cofactor>
</comment>
<comment type="catalytic activity">
    <reaction evidence="2">
        <text>6-hydroxymethyl-7,8-dihydropterin + ATP = (7,8-dihydropterin-6-yl)methyl diphosphate + AMP + H(+)</text>
        <dbReference type="Rhea" id="RHEA:11412"/>
        <dbReference type="ChEBI" id="CHEBI:15378"/>
        <dbReference type="ChEBI" id="CHEBI:30616"/>
        <dbReference type="ChEBI" id="CHEBI:44841"/>
        <dbReference type="ChEBI" id="CHEBI:72950"/>
        <dbReference type="ChEBI" id="CHEBI:456215"/>
        <dbReference type="EC" id="2.7.6.3"/>
    </reaction>
</comment>
<evidence type="ECO:0000256" key="9">
    <source>
        <dbReference type="ARBA" id="ARBA00022723"/>
    </source>
</evidence>
<gene>
    <name evidence="18" type="primary">KAFR0D03830</name>
    <name evidence="18" type="ORF">KAFR_0D03830</name>
</gene>
<dbReference type="GO" id="GO:0003848">
    <property type="term" value="F:2-amino-4-hydroxy-6-hydroxymethyldihydropteridine diphosphokinase activity"/>
    <property type="evidence" value="ECO:0007669"/>
    <property type="project" value="UniProtKB-UniRule"/>
</dbReference>
<dbReference type="PANTHER" id="PTHR20941">
    <property type="entry name" value="FOLATE SYNTHESIS PROTEINS"/>
    <property type="match status" value="1"/>
</dbReference>
<dbReference type="InterPro" id="IPR006390">
    <property type="entry name" value="DHP_synth_dom"/>
</dbReference>
<evidence type="ECO:0000256" key="14">
    <source>
        <dbReference type="ARBA" id="ARBA00022909"/>
    </source>
</evidence>
<dbReference type="SMART" id="SM00905">
    <property type="entry name" value="FolB"/>
    <property type="match status" value="2"/>
</dbReference>
<dbReference type="Proteomes" id="UP000005220">
    <property type="component" value="Chromosome 4"/>
</dbReference>
<keyword evidence="19" id="KW-1185">Reference proteome</keyword>
<dbReference type="CDD" id="cd00739">
    <property type="entry name" value="DHPS"/>
    <property type="match status" value="1"/>
</dbReference>
<dbReference type="Gene3D" id="3.20.20.20">
    <property type="entry name" value="Dihydropteroate synthase-like"/>
    <property type="match status" value="1"/>
</dbReference>
<dbReference type="InterPro" id="IPR035907">
    <property type="entry name" value="Hppk_sf"/>
</dbReference>
<sequence length="785" mass="89219">MKMNKDNLHIKNLKLKTITGPNLWNQIQPQNCRLSVDVETNFSECSRTDDLKYSLNYASLASDITKFVKKKENWNSLNNLSKSVYDYVQDYKKSIKSLEVSIQNENLHARTNKISWCYGNRFNRLMINDLKVMTIIGIFNFERVQKQTISIDLTIESKNINSCSFPIKKIINDCVTFTENSDFKTVEALAEAINNIVAEIIDTDEDTIVTVKVMKLNAITDTDSVGVSCQRKASKLINAHQKLPSTERIKAEQPSFDNETVTNGQNTVYLSFGSNIGDRIMNIQEAIKILDEHESITVKNISSFFESEPMYYLNQNQFINGCVECQTILTPRELLKAIKDIEYNKLNRVKEFDNGPRTLDLDIIMYLDSKGNQIIVNEPDLIVPHDKMLERSFVLEPLCELIPSNFEHPISTEPISKHLSAIYERGNDEDYLWKVIPIPNHNKETEKGTRFLKFKTICKTNEFTAKRKRITISPTYLMGILNTTPDSFSDGGKYNTLEKQLDCIKVMCQEHFKLHENIIIDVGGCSTRPNSVQATVEEELARTIPIIEQIRQCKELPQDKIIISIDTYRSEVAEKAIQVGADIINDISGGAFDSDLFNIISSHPNVAYVLSHTRGDIATMTKLTSYDEFTGSEGCEFFNEEEYTGNNLKFIRVLGRELATRYQIALSKGVRRWQIIVDPGLGFAKDLNSNLKVIRELPFLKNYSFLEDGTNNYTSFRNLPFLLGPSRKKFIGTITKDDDAQNRDFATGSIVASCIGFGADLVRVHNVADCSKSIKLADATYKLLE</sequence>
<keyword evidence="16" id="KW-0456">Lyase</keyword>
<evidence type="ECO:0000259" key="17">
    <source>
        <dbReference type="PROSITE" id="PS50972"/>
    </source>
</evidence>
<dbReference type="FunCoup" id="H2AUI1">
    <property type="interactions" value="264"/>
</dbReference>
<dbReference type="PANTHER" id="PTHR20941:SF1">
    <property type="entry name" value="FOLIC ACID SYNTHESIS PROTEIN FOL1"/>
    <property type="match status" value="1"/>
</dbReference>
<keyword evidence="8 16" id="KW-0808">Transferase</keyword>
<dbReference type="PROSITE" id="PS00792">
    <property type="entry name" value="DHPS_1"/>
    <property type="match status" value="1"/>
</dbReference>
<comment type="similarity">
    <text evidence="16">In the central section; belongs to the HPPK family.</text>
</comment>
<evidence type="ECO:0000256" key="2">
    <source>
        <dbReference type="ARBA" id="ARBA00000198"/>
    </source>
</evidence>
<dbReference type="HOGENOM" id="CLU_008023_2_0_1"/>
<dbReference type="SUPFAM" id="SSF51717">
    <property type="entry name" value="Dihydropteroate synthetase-like"/>
    <property type="match status" value="1"/>
</dbReference>
<dbReference type="PROSITE" id="PS50972">
    <property type="entry name" value="PTERIN_BINDING"/>
    <property type="match status" value="1"/>
</dbReference>
<comment type="function">
    <text evidence="16">Catalyzes three sequential steps of tetrahydrofolate biosynthesis.</text>
</comment>
<dbReference type="UniPathway" id="UPA00077">
    <property type="reaction ID" value="UER00155"/>
</dbReference>
<dbReference type="GO" id="GO:0046654">
    <property type="term" value="P:tetrahydrofolate biosynthetic process"/>
    <property type="evidence" value="ECO:0007669"/>
    <property type="project" value="UniProtKB-UniRule"/>
</dbReference>